<dbReference type="PANTHER" id="PTHR33446">
    <property type="entry name" value="PROTEIN TONB-RELATED"/>
    <property type="match status" value="1"/>
</dbReference>
<keyword evidence="7" id="KW-0653">Protein transport</keyword>
<evidence type="ECO:0000259" key="11">
    <source>
        <dbReference type="PROSITE" id="PS52015"/>
    </source>
</evidence>
<name>A0A7D4UCX1_9SPHI</name>
<dbReference type="EMBL" id="CP054139">
    <property type="protein sequence ID" value="QKJ32058.1"/>
    <property type="molecule type" value="Genomic_DNA"/>
</dbReference>
<evidence type="ECO:0000256" key="2">
    <source>
        <dbReference type="ARBA" id="ARBA00006555"/>
    </source>
</evidence>
<proteinExistence type="inferred from homology"/>
<dbReference type="PROSITE" id="PS52015">
    <property type="entry name" value="TONB_CTD"/>
    <property type="match status" value="1"/>
</dbReference>
<gene>
    <name evidence="12" type="ORF">HQ865_20580</name>
</gene>
<comment type="similarity">
    <text evidence="2">Belongs to the TonB family.</text>
</comment>
<evidence type="ECO:0000313" key="13">
    <source>
        <dbReference type="Proteomes" id="UP000505355"/>
    </source>
</evidence>
<dbReference type="AlphaFoldDB" id="A0A7D4UCX1"/>
<organism evidence="12 13">
    <name type="scientific">Mucilaginibacter mali</name>
    <dbReference type="NCBI Taxonomy" id="2740462"/>
    <lineage>
        <taxon>Bacteria</taxon>
        <taxon>Pseudomonadati</taxon>
        <taxon>Bacteroidota</taxon>
        <taxon>Sphingobacteriia</taxon>
        <taxon>Sphingobacteriales</taxon>
        <taxon>Sphingobacteriaceae</taxon>
        <taxon>Mucilaginibacter</taxon>
    </lineage>
</organism>
<dbReference type="Gene3D" id="3.30.1150.10">
    <property type="match status" value="1"/>
</dbReference>
<dbReference type="SUPFAM" id="SSF74653">
    <property type="entry name" value="TolA/TonB C-terminal domain"/>
    <property type="match status" value="1"/>
</dbReference>
<dbReference type="GO" id="GO:0031992">
    <property type="term" value="F:energy transducer activity"/>
    <property type="evidence" value="ECO:0007669"/>
    <property type="project" value="TreeGrafter"/>
</dbReference>
<dbReference type="InterPro" id="IPR051045">
    <property type="entry name" value="TonB-dependent_transducer"/>
</dbReference>
<evidence type="ECO:0000256" key="5">
    <source>
        <dbReference type="ARBA" id="ARBA00022519"/>
    </source>
</evidence>
<dbReference type="Pfam" id="PF03544">
    <property type="entry name" value="TonB_C"/>
    <property type="match status" value="1"/>
</dbReference>
<dbReference type="InterPro" id="IPR006260">
    <property type="entry name" value="TonB/TolA_C"/>
</dbReference>
<dbReference type="GO" id="GO:0015031">
    <property type="term" value="P:protein transport"/>
    <property type="evidence" value="ECO:0007669"/>
    <property type="project" value="UniProtKB-KW"/>
</dbReference>
<reference evidence="12 13" key="1">
    <citation type="submission" date="2020-05" db="EMBL/GenBank/DDBJ databases">
        <title>Mucilaginibacter mali sp. nov.</title>
        <authorList>
            <person name="Kim H.S."/>
            <person name="Lee K.C."/>
            <person name="Suh M.K."/>
            <person name="Kim J.-S."/>
            <person name="Han K.-I."/>
            <person name="Eom M.K."/>
            <person name="Shin Y.K."/>
            <person name="Lee J.-S."/>
        </authorList>
    </citation>
    <scope>NUCLEOTIDE SEQUENCE [LARGE SCALE GENOMIC DNA]</scope>
    <source>
        <strain evidence="12 13">G2-14</strain>
    </source>
</reference>
<dbReference type="PANTHER" id="PTHR33446:SF2">
    <property type="entry name" value="PROTEIN TONB"/>
    <property type="match status" value="1"/>
</dbReference>
<keyword evidence="4" id="KW-1003">Cell membrane</keyword>
<sequence>MQKLRFFIMLISVFAAAFNAHAQPSFKGGEQALDAYLKQHIIYPEFSSKNCIEATVKVSFRVDKNGKVSNVKTRDAVGLDLDDEAIRVVKMTTGKWTIPAGREAVNYLLPIRFTPDQSHCQAATKMTIAQAIATYRARQELENAVTNYYENKYAGKADTTKQSAIDALKKQLGFDDELIDELLEKAAAKLKQGDNEGACADWKFIRNIGSTRADDLLARYCK</sequence>
<keyword evidence="13" id="KW-1185">Reference proteome</keyword>
<evidence type="ECO:0000256" key="7">
    <source>
        <dbReference type="ARBA" id="ARBA00022927"/>
    </source>
</evidence>
<feature type="chain" id="PRO_5028994919" evidence="10">
    <location>
        <begin position="23"/>
        <end position="222"/>
    </location>
</feature>
<feature type="signal peptide" evidence="10">
    <location>
        <begin position="1"/>
        <end position="22"/>
    </location>
</feature>
<evidence type="ECO:0000256" key="1">
    <source>
        <dbReference type="ARBA" id="ARBA00004383"/>
    </source>
</evidence>
<keyword evidence="3" id="KW-0813">Transport</keyword>
<evidence type="ECO:0000256" key="8">
    <source>
        <dbReference type="ARBA" id="ARBA00022989"/>
    </source>
</evidence>
<feature type="domain" description="TonB C-terminal" evidence="11">
    <location>
        <begin position="28"/>
        <end position="122"/>
    </location>
</feature>
<keyword evidence="6" id="KW-0812">Transmembrane</keyword>
<dbReference type="RefSeq" id="WP_173416710.1">
    <property type="nucleotide sequence ID" value="NZ_CP054139.1"/>
</dbReference>
<dbReference type="GO" id="GO:0055085">
    <property type="term" value="P:transmembrane transport"/>
    <property type="evidence" value="ECO:0007669"/>
    <property type="project" value="InterPro"/>
</dbReference>
<evidence type="ECO:0000256" key="3">
    <source>
        <dbReference type="ARBA" id="ARBA00022448"/>
    </source>
</evidence>
<keyword evidence="10" id="KW-0732">Signal</keyword>
<evidence type="ECO:0000313" key="12">
    <source>
        <dbReference type="EMBL" id="QKJ32058.1"/>
    </source>
</evidence>
<dbReference type="KEGG" id="mmab:HQ865_20580"/>
<protein>
    <submittedName>
        <fullName evidence="12">TonB family protein</fullName>
    </submittedName>
</protein>
<evidence type="ECO:0000256" key="6">
    <source>
        <dbReference type="ARBA" id="ARBA00022692"/>
    </source>
</evidence>
<evidence type="ECO:0000256" key="10">
    <source>
        <dbReference type="SAM" id="SignalP"/>
    </source>
</evidence>
<dbReference type="Proteomes" id="UP000505355">
    <property type="component" value="Chromosome"/>
</dbReference>
<comment type="subcellular location">
    <subcellularLocation>
        <location evidence="1">Cell inner membrane</location>
        <topology evidence="1">Single-pass membrane protein</topology>
        <orientation evidence="1">Periplasmic side</orientation>
    </subcellularLocation>
</comment>
<evidence type="ECO:0000256" key="9">
    <source>
        <dbReference type="ARBA" id="ARBA00023136"/>
    </source>
</evidence>
<keyword evidence="8" id="KW-1133">Transmembrane helix</keyword>
<keyword evidence="9" id="KW-0472">Membrane</keyword>
<dbReference type="GO" id="GO:0098797">
    <property type="term" value="C:plasma membrane protein complex"/>
    <property type="evidence" value="ECO:0007669"/>
    <property type="project" value="TreeGrafter"/>
</dbReference>
<dbReference type="NCBIfam" id="TIGR01352">
    <property type="entry name" value="tonB_Cterm"/>
    <property type="match status" value="1"/>
</dbReference>
<evidence type="ECO:0000256" key="4">
    <source>
        <dbReference type="ARBA" id="ARBA00022475"/>
    </source>
</evidence>
<keyword evidence="5" id="KW-0997">Cell inner membrane</keyword>
<accession>A0A7D4UCX1</accession>
<dbReference type="InterPro" id="IPR037682">
    <property type="entry name" value="TonB_C"/>
</dbReference>